<evidence type="ECO:0000313" key="2">
    <source>
        <dbReference type="EMBL" id="KAB2442475.1"/>
    </source>
</evidence>
<comment type="caution">
    <text evidence="2">The sequence shown here is derived from an EMBL/GenBank/DDBJ whole genome shotgun (WGS) entry which is preliminary data.</text>
</comment>
<proteinExistence type="predicted"/>
<keyword evidence="1" id="KW-0812">Transmembrane</keyword>
<evidence type="ECO:0000313" key="3">
    <source>
        <dbReference type="Proteomes" id="UP000470409"/>
    </source>
</evidence>
<sequence>MTVSMIYDKLIKTESIVFENNGGFSAPNNSIIGSKKLYITNHGRVLGYDSGGIFSSEQSWEYNRKIKVQISESDVLLSNHKKDPFTFNISVTHRQFYDLYKAVVGKNSWHIVGETATSTPCLISNDFENKHAEMFASDIRIQDQKIVLMNCSFPNIYYYRIRSYRKADSIIELNGKFYNKSVGDLENIKLFIPFDNKMNQLISSLEKSPSIFEDIGNTNLIYTAVTSGIIHRQFVMNQELVFALCNDDLVVMDEKKRKIISQHPFKEYDCYYNSISKQILIMHKQRQMARFILSLDYDGLEEQVSKEFTKPNHKFISNFGDFTGTLLGKEYTNTNIMIAINEEEIEFLLANPLNSIGVVRLVNAKFIKDGKNVFFIHQGEIALIQSTKKFKLHNSIQFESIPEPLKMNICFTNHNEPFFLEQTTDAIILKQSLHKDFLHLHHNQIVDISVTNYGDESSSYSEVTVTLHDQKQYKLNVYNERIKDIMSKAYYFKKEASLPQVSSDQLFLSYSRQVNNHILYHYFGQLFAMYEGLKEIQATTQDKELKNVQIINYLYYATQAQKKHLDKVSIYLPAMLEQVEKDILKEHGQGMVYQSFKSLQKNLMGITSQIHRSLHEMESSTSAVSFALIPREDYEQTISKQIVKRGMANSALYGVAAIAISPFALIGIAMTGINTYYNKKDHEMRERIRRENENQRLEFYTSKIQDSFEHFIQTLLPFYISEVNHAVFHTYKQVHTLYEPIKNNQEVREHMLMKITQLYTYKNLPIDESVTMKKQKLIELVNKNESHAEKHVDTFRLEVENHVPQSI</sequence>
<name>A0A7V7V4E4_9BACI</name>
<dbReference type="AlphaFoldDB" id="A0A7V7V4E4"/>
<dbReference type="Proteomes" id="UP000470409">
    <property type="component" value="Unassembled WGS sequence"/>
</dbReference>
<organism evidence="2 3">
    <name type="scientific">Bacillus luti</name>
    <dbReference type="NCBI Taxonomy" id="2026191"/>
    <lineage>
        <taxon>Bacteria</taxon>
        <taxon>Bacillati</taxon>
        <taxon>Bacillota</taxon>
        <taxon>Bacilli</taxon>
        <taxon>Bacillales</taxon>
        <taxon>Bacillaceae</taxon>
        <taxon>Bacillus</taxon>
        <taxon>Bacillus cereus group</taxon>
    </lineage>
</organism>
<protein>
    <submittedName>
        <fullName evidence="2">Uncharacterized protein</fullName>
    </submittedName>
</protein>
<dbReference type="EMBL" id="WBPG01000020">
    <property type="protein sequence ID" value="KAB2442475.1"/>
    <property type="molecule type" value="Genomic_DNA"/>
</dbReference>
<gene>
    <name evidence="2" type="ORF">F8163_14815</name>
</gene>
<accession>A0A7V7V4E4</accession>
<keyword evidence="1" id="KW-0472">Membrane</keyword>
<feature type="transmembrane region" description="Helical" evidence="1">
    <location>
        <begin position="651"/>
        <end position="677"/>
    </location>
</feature>
<evidence type="ECO:0000256" key="1">
    <source>
        <dbReference type="SAM" id="Phobius"/>
    </source>
</evidence>
<dbReference type="RefSeq" id="WP_151626498.1">
    <property type="nucleotide sequence ID" value="NZ_WBPG01000020.1"/>
</dbReference>
<keyword evidence="1" id="KW-1133">Transmembrane helix</keyword>
<reference evidence="2 3" key="1">
    <citation type="submission" date="2019-10" db="EMBL/GenBank/DDBJ databases">
        <title>Bacillus from the desert of Cuatro Cinegas, Coahuila.</title>
        <authorList>
            <person name="Olmedo-Alvarez G."/>
            <person name="Saldana S."/>
            <person name="Barcelo D."/>
        </authorList>
    </citation>
    <scope>NUCLEOTIDE SEQUENCE [LARGE SCALE GENOMIC DNA]</scope>
    <source>
        <strain evidence="2 3">CH155b_5T</strain>
    </source>
</reference>